<dbReference type="PROSITE" id="PS50294">
    <property type="entry name" value="WD_REPEATS_REGION"/>
    <property type="match status" value="5"/>
</dbReference>
<dbReference type="InterPro" id="IPR020472">
    <property type="entry name" value="WD40_PAC1"/>
</dbReference>
<dbReference type="Gene3D" id="2.130.10.10">
    <property type="entry name" value="YVTN repeat-like/Quinoprotein amine dehydrogenase"/>
    <property type="match status" value="1"/>
</dbReference>
<evidence type="ECO:0000256" key="2">
    <source>
        <dbReference type="ARBA" id="ARBA00022737"/>
    </source>
</evidence>
<dbReference type="PROSITE" id="PS00678">
    <property type="entry name" value="WD_REPEATS_1"/>
    <property type="match status" value="5"/>
</dbReference>
<dbReference type="Pfam" id="PF25175">
    <property type="entry name" value="Beta-prop_WDR5"/>
    <property type="match status" value="1"/>
</dbReference>
<dbReference type="PROSITE" id="PS50082">
    <property type="entry name" value="WD_REPEATS_2"/>
    <property type="match status" value="6"/>
</dbReference>
<dbReference type="GO" id="GO:0044666">
    <property type="term" value="C:MLL3/4 complex"/>
    <property type="evidence" value="ECO:0007669"/>
    <property type="project" value="UniProtKB-ARBA"/>
</dbReference>
<feature type="repeat" description="WD" evidence="3">
    <location>
        <begin position="179"/>
        <end position="220"/>
    </location>
</feature>
<feature type="repeat" description="WD" evidence="3">
    <location>
        <begin position="264"/>
        <end position="308"/>
    </location>
</feature>
<dbReference type="KEGG" id="dwi:6640136"/>
<keyword evidence="1 3" id="KW-0853">WD repeat</keyword>
<proteinExistence type="predicted"/>
<keyword evidence="6" id="KW-1185">Reference proteome</keyword>
<dbReference type="FunCoup" id="B4MR95">
    <property type="interactions" value="216"/>
</dbReference>
<evidence type="ECO:0000313" key="6">
    <source>
        <dbReference type="Proteomes" id="UP000007798"/>
    </source>
</evidence>
<accession>B4MR95</accession>
<dbReference type="CDD" id="cd00200">
    <property type="entry name" value="WD40"/>
    <property type="match status" value="1"/>
</dbReference>
<dbReference type="GO" id="GO:0048188">
    <property type="term" value="C:Set1C/COMPASS complex"/>
    <property type="evidence" value="ECO:0007669"/>
    <property type="project" value="TreeGrafter"/>
</dbReference>
<dbReference type="PRINTS" id="PR00320">
    <property type="entry name" value="GPROTEINBRPT"/>
</dbReference>
<feature type="repeat" description="WD" evidence="3">
    <location>
        <begin position="137"/>
        <end position="178"/>
    </location>
</feature>
<dbReference type="InterPro" id="IPR019775">
    <property type="entry name" value="WD40_repeat_CS"/>
</dbReference>
<dbReference type="OMA" id="PVGYVKF"/>
<dbReference type="InterPro" id="IPR001680">
    <property type="entry name" value="WD40_rpt"/>
</dbReference>
<gene>
    <name evidence="5" type="primary">Dwil\GK19416</name>
    <name evidence="5" type="ORF">Dwil_GK19416</name>
</gene>
<dbReference type="FunFam" id="2.130.10.10:FF:000228">
    <property type="entry name" value="COMPASS-like H3K4 histone methylase component WDR5A"/>
    <property type="match status" value="1"/>
</dbReference>
<dbReference type="SMR" id="B4MR95"/>
<dbReference type="GO" id="GO:0042393">
    <property type="term" value="F:histone binding"/>
    <property type="evidence" value="ECO:0007669"/>
    <property type="project" value="TreeGrafter"/>
</dbReference>
<evidence type="ECO:0000256" key="1">
    <source>
        <dbReference type="ARBA" id="ARBA00022574"/>
    </source>
</evidence>
<organism evidence="6">
    <name type="scientific">Drosophila willistoni</name>
    <name type="common">Fruit fly</name>
    <dbReference type="NCBI Taxonomy" id="7260"/>
    <lineage>
        <taxon>Eukaryota</taxon>
        <taxon>Metazoa</taxon>
        <taxon>Ecdysozoa</taxon>
        <taxon>Arthropoda</taxon>
        <taxon>Hexapoda</taxon>
        <taxon>Insecta</taxon>
        <taxon>Pterygota</taxon>
        <taxon>Neoptera</taxon>
        <taxon>Endopterygota</taxon>
        <taxon>Diptera</taxon>
        <taxon>Brachycera</taxon>
        <taxon>Muscomorpha</taxon>
        <taxon>Ephydroidea</taxon>
        <taxon>Drosophilidae</taxon>
        <taxon>Drosophila</taxon>
        <taxon>Sophophora</taxon>
    </lineage>
</organism>
<dbReference type="Proteomes" id="UP000007798">
    <property type="component" value="Unassembled WGS sequence"/>
</dbReference>
<evidence type="ECO:0000259" key="4">
    <source>
        <dbReference type="Pfam" id="PF25175"/>
    </source>
</evidence>
<protein>
    <submittedName>
        <fullName evidence="5">GK19416</fullName>
    </submittedName>
</protein>
<feature type="repeat" description="WD" evidence="3">
    <location>
        <begin position="50"/>
        <end position="83"/>
    </location>
</feature>
<dbReference type="AlphaFoldDB" id="B4MR95"/>
<feature type="repeat" description="WD" evidence="3">
    <location>
        <begin position="222"/>
        <end position="263"/>
    </location>
</feature>
<reference evidence="5 6" key="1">
    <citation type="journal article" date="2007" name="Nature">
        <title>Evolution of genes and genomes on the Drosophila phylogeny.</title>
        <authorList>
            <consortium name="Drosophila 12 Genomes Consortium"/>
            <person name="Clark A.G."/>
            <person name="Eisen M.B."/>
            <person name="Smith D.R."/>
            <person name="Bergman C.M."/>
            <person name="Oliver B."/>
            <person name="Markow T.A."/>
            <person name="Kaufman T.C."/>
            <person name="Kellis M."/>
            <person name="Gelbart W."/>
            <person name="Iyer V.N."/>
            <person name="Pollard D.A."/>
            <person name="Sackton T.B."/>
            <person name="Larracuente A.M."/>
            <person name="Singh N.D."/>
            <person name="Abad J.P."/>
            <person name="Abt D.N."/>
            <person name="Adryan B."/>
            <person name="Aguade M."/>
            <person name="Akashi H."/>
            <person name="Anderson W.W."/>
            <person name="Aquadro C.F."/>
            <person name="Ardell D.H."/>
            <person name="Arguello R."/>
            <person name="Artieri C.G."/>
            <person name="Barbash D.A."/>
            <person name="Barker D."/>
            <person name="Barsanti P."/>
            <person name="Batterham P."/>
            <person name="Batzoglou S."/>
            <person name="Begun D."/>
            <person name="Bhutkar A."/>
            <person name="Blanco E."/>
            <person name="Bosak S.A."/>
            <person name="Bradley R.K."/>
            <person name="Brand A.D."/>
            <person name="Brent M.R."/>
            <person name="Brooks A.N."/>
            <person name="Brown R.H."/>
            <person name="Butlin R.K."/>
            <person name="Caggese C."/>
            <person name="Calvi B.R."/>
            <person name="Bernardo de Carvalho A."/>
            <person name="Caspi A."/>
            <person name="Castrezana S."/>
            <person name="Celniker S.E."/>
            <person name="Chang J.L."/>
            <person name="Chapple C."/>
            <person name="Chatterji S."/>
            <person name="Chinwalla A."/>
            <person name="Civetta A."/>
            <person name="Clifton S.W."/>
            <person name="Comeron J.M."/>
            <person name="Costello J.C."/>
            <person name="Coyne J.A."/>
            <person name="Daub J."/>
            <person name="David R.G."/>
            <person name="Delcher A.L."/>
            <person name="Delehaunty K."/>
            <person name="Do C.B."/>
            <person name="Ebling H."/>
            <person name="Edwards K."/>
            <person name="Eickbush T."/>
            <person name="Evans J.D."/>
            <person name="Filipski A."/>
            <person name="Findeiss S."/>
            <person name="Freyhult E."/>
            <person name="Fulton L."/>
            <person name="Fulton R."/>
            <person name="Garcia A.C."/>
            <person name="Gardiner A."/>
            <person name="Garfield D.A."/>
            <person name="Garvin B.E."/>
            <person name="Gibson G."/>
            <person name="Gilbert D."/>
            <person name="Gnerre S."/>
            <person name="Godfrey J."/>
            <person name="Good R."/>
            <person name="Gotea V."/>
            <person name="Gravely B."/>
            <person name="Greenberg A.J."/>
            <person name="Griffiths-Jones S."/>
            <person name="Gross S."/>
            <person name="Guigo R."/>
            <person name="Gustafson E.A."/>
            <person name="Haerty W."/>
            <person name="Hahn M.W."/>
            <person name="Halligan D.L."/>
            <person name="Halpern A.L."/>
            <person name="Halter G.M."/>
            <person name="Han M.V."/>
            <person name="Heger A."/>
            <person name="Hillier L."/>
            <person name="Hinrichs A.S."/>
            <person name="Holmes I."/>
            <person name="Hoskins R.A."/>
            <person name="Hubisz M.J."/>
            <person name="Hultmark D."/>
            <person name="Huntley M.A."/>
            <person name="Jaffe D.B."/>
            <person name="Jagadeeshan S."/>
            <person name="Jeck W.R."/>
            <person name="Johnson J."/>
            <person name="Jones C.D."/>
            <person name="Jordan W.C."/>
            <person name="Karpen G.H."/>
            <person name="Kataoka E."/>
            <person name="Keightley P.D."/>
            <person name="Kheradpour P."/>
            <person name="Kirkness E.F."/>
            <person name="Koerich L.B."/>
            <person name="Kristiansen K."/>
            <person name="Kudrna D."/>
            <person name="Kulathinal R.J."/>
            <person name="Kumar S."/>
            <person name="Kwok R."/>
            <person name="Lander E."/>
            <person name="Langley C.H."/>
            <person name="Lapoint R."/>
            <person name="Lazzaro B.P."/>
            <person name="Lee S.J."/>
            <person name="Levesque L."/>
            <person name="Li R."/>
            <person name="Lin C.F."/>
            <person name="Lin M.F."/>
            <person name="Lindblad-Toh K."/>
            <person name="Llopart A."/>
            <person name="Long M."/>
            <person name="Low L."/>
            <person name="Lozovsky E."/>
            <person name="Lu J."/>
            <person name="Luo M."/>
            <person name="Machado C.A."/>
            <person name="Makalowski W."/>
            <person name="Marzo M."/>
            <person name="Matsuda M."/>
            <person name="Matzkin L."/>
            <person name="McAllister B."/>
            <person name="McBride C.S."/>
            <person name="McKernan B."/>
            <person name="McKernan K."/>
            <person name="Mendez-Lago M."/>
            <person name="Minx P."/>
            <person name="Mollenhauer M.U."/>
            <person name="Montooth K."/>
            <person name="Mount S.M."/>
            <person name="Mu X."/>
            <person name="Myers E."/>
            <person name="Negre B."/>
            <person name="Newfeld S."/>
            <person name="Nielsen R."/>
            <person name="Noor M.A."/>
            <person name="O'Grady P."/>
            <person name="Pachter L."/>
            <person name="Papaceit M."/>
            <person name="Parisi M.J."/>
            <person name="Parisi M."/>
            <person name="Parts L."/>
            <person name="Pedersen J.S."/>
            <person name="Pesole G."/>
            <person name="Phillippy A.M."/>
            <person name="Ponting C.P."/>
            <person name="Pop M."/>
            <person name="Porcelli D."/>
            <person name="Powell J.R."/>
            <person name="Prohaska S."/>
            <person name="Pruitt K."/>
            <person name="Puig M."/>
            <person name="Quesneville H."/>
            <person name="Ram K.R."/>
            <person name="Rand D."/>
            <person name="Rasmussen M.D."/>
            <person name="Reed L.K."/>
            <person name="Reenan R."/>
            <person name="Reily A."/>
            <person name="Remington K.A."/>
            <person name="Rieger T.T."/>
            <person name="Ritchie M.G."/>
            <person name="Robin C."/>
            <person name="Rogers Y.H."/>
            <person name="Rohde C."/>
            <person name="Rozas J."/>
            <person name="Rubenfield M.J."/>
            <person name="Ruiz A."/>
            <person name="Russo S."/>
            <person name="Salzberg S.L."/>
            <person name="Sanchez-Gracia A."/>
            <person name="Saranga D.J."/>
            <person name="Sato H."/>
            <person name="Schaeffer S.W."/>
            <person name="Schatz M.C."/>
            <person name="Schlenke T."/>
            <person name="Schwartz R."/>
            <person name="Segarra C."/>
            <person name="Singh R.S."/>
            <person name="Sirot L."/>
            <person name="Sirota M."/>
            <person name="Sisneros N.B."/>
            <person name="Smith C.D."/>
            <person name="Smith T.F."/>
            <person name="Spieth J."/>
            <person name="Stage D.E."/>
            <person name="Stark A."/>
            <person name="Stephan W."/>
            <person name="Strausberg R.L."/>
            <person name="Strempel S."/>
            <person name="Sturgill D."/>
            <person name="Sutton G."/>
            <person name="Sutton G.G."/>
            <person name="Tao W."/>
            <person name="Teichmann S."/>
            <person name="Tobari Y.N."/>
            <person name="Tomimura Y."/>
            <person name="Tsolas J.M."/>
            <person name="Valente V.L."/>
            <person name="Venter E."/>
            <person name="Venter J.C."/>
            <person name="Vicario S."/>
            <person name="Vieira F.G."/>
            <person name="Vilella A.J."/>
            <person name="Villasante A."/>
            <person name="Walenz B."/>
            <person name="Wang J."/>
            <person name="Wasserman M."/>
            <person name="Watts T."/>
            <person name="Wilson D."/>
            <person name="Wilson R.K."/>
            <person name="Wing R.A."/>
            <person name="Wolfner M.F."/>
            <person name="Wong A."/>
            <person name="Wong G.K."/>
            <person name="Wu C.I."/>
            <person name="Wu G."/>
            <person name="Yamamoto D."/>
            <person name="Yang H.P."/>
            <person name="Yang S.P."/>
            <person name="Yorke J.A."/>
            <person name="Yoshida K."/>
            <person name="Zdobnov E."/>
            <person name="Zhang P."/>
            <person name="Zhang Y."/>
            <person name="Zimin A.V."/>
            <person name="Baldwin J."/>
            <person name="Abdouelleil A."/>
            <person name="Abdulkadir J."/>
            <person name="Abebe A."/>
            <person name="Abera B."/>
            <person name="Abreu J."/>
            <person name="Acer S.C."/>
            <person name="Aftuck L."/>
            <person name="Alexander A."/>
            <person name="An P."/>
            <person name="Anderson E."/>
            <person name="Anderson S."/>
            <person name="Arachi H."/>
            <person name="Azer M."/>
            <person name="Bachantsang P."/>
            <person name="Barry A."/>
            <person name="Bayul T."/>
            <person name="Berlin A."/>
            <person name="Bessette D."/>
            <person name="Bloom T."/>
            <person name="Blye J."/>
            <person name="Boguslavskiy L."/>
            <person name="Bonnet C."/>
            <person name="Boukhgalter B."/>
            <person name="Bourzgui I."/>
            <person name="Brown A."/>
            <person name="Cahill P."/>
            <person name="Channer S."/>
            <person name="Cheshatsang Y."/>
            <person name="Chuda L."/>
            <person name="Citroen M."/>
            <person name="Collymore A."/>
            <person name="Cooke P."/>
            <person name="Costello M."/>
            <person name="D'Aco K."/>
            <person name="Daza R."/>
            <person name="De Haan G."/>
            <person name="DeGray S."/>
            <person name="DeMaso C."/>
            <person name="Dhargay N."/>
            <person name="Dooley K."/>
            <person name="Dooley E."/>
            <person name="Doricent M."/>
            <person name="Dorje P."/>
            <person name="Dorjee K."/>
            <person name="Dupes A."/>
            <person name="Elong R."/>
            <person name="Falk J."/>
            <person name="Farina A."/>
            <person name="Faro S."/>
            <person name="Ferguson D."/>
            <person name="Fisher S."/>
            <person name="Foley C.D."/>
            <person name="Franke A."/>
            <person name="Friedrich D."/>
            <person name="Gadbois L."/>
            <person name="Gearin G."/>
            <person name="Gearin C.R."/>
            <person name="Giannoukos G."/>
            <person name="Goode T."/>
            <person name="Graham J."/>
            <person name="Grandbois E."/>
            <person name="Grewal S."/>
            <person name="Gyaltsen K."/>
            <person name="Hafez N."/>
            <person name="Hagos B."/>
            <person name="Hall J."/>
            <person name="Henson C."/>
            <person name="Hollinger A."/>
            <person name="Honan T."/>
            <person name="Huard M.D."/>
            <person name="Hughes L."/>
            <person name="Hurhula B."/>
            <person name="Husby M.E."/>
            <person name="Kamat A."/>
            <person name="Kanga B."/>
            <person name="Kashin S."/>
            <person name="Khazanovich D."/>
            <person name="Kisner P."/>
            <person name="Lance K."/>
            <person name="Lara M."/>
            <person name="Lee W."/>
            <person name="Lennon N."/>
            <person name="Letendre F."/>
            <person name="LeVine R."/>
            <person name="Lipovsky A."/>
            <person name="Liu X."/>
            <person name="Liu J."/>
            <person name="Liu S."/>
            <person name="Lokyitsang T."/>
            <person name="Lokyitsang Y."/>
            <person name="Lubonja R."/>
            <person name="Lui A."/>
            <person name="MacDonald P."/>
            <person name="Magnisalis V."/>
            <person name="Maru K."/>
            <person name="Matthews C."/>
            <person name="McCusker W."/>
            <person name="McDonough S."/>
            <person name="Mehta T."/>
            <person name="Meldrim J."/>
            <person name="Meneus L."/>
            <person name="Mihai O."/>
            <person name="Mihalev A."/>
            <person name="Mihova T."/>
            <person name="Mittelman R."/>
            <person name="Mlenga V."/>
            <person name="Montmayeur A."/>
            <person name="Mulrain L."/>
            <person name="Navidi A."/>
            <person name="Naylor J."/>
            <person name="Negash T."/>
            <person name="Nguyen T."/>
            <person name="Nguyen N."/>
            <person name="Nicol R."/>
            <person name="Norbu C."/>
            <person name="Norbu N."/>
            <person name="Novod N."/>
            <person name="O'Neill B."/>
            <person name="Osman S."/>
            <person name="Markiewicz E."/>
            <person name="Oyono O.L."/>
            <person name="Patti C."/>
            <person name="Phunkhang P."/>
            <person name="Pierre F."/>
            <person name="Priest M."/>
            <person name="Raghuraman S."/>
            <person name="Rege F."/>
            <person name="Reyes R."/>
            <person name="Rise C."/>
            <person name="Rogov P."/>
            <person name="Ross K."/>
            <person name="Ryan E."/>
            <person name="Settipalli S."/>
            <person name="Shea T."/>
            <person name="Sherpa N."/>
            <person name="Shi L."/>
            <person name="Shih D."/>
            <person name="Sparrow T."/>
            <person name="Spaulding J."/>
            <person name="Stalker J."/>
            <person name="Stange-Thomann N."/>
            <person name="Stavropoulos S."/>
            <person name="Stone C."/>
            <person name="Strader C."/>
            <person name="Tesfaye S."/>
            <person name="Thomson T."/>
            <person name="Thoulutsang Y."/>
            <person name="Thoulutsang D."/>
            <person name="Topham K."/>
            <person name="Topping I."/>
            <person name="Tsamla T."/>
            <person name="Vassiliev H."/>
            <person name="Vo A."/>
            <person name="Wangchuk T."/>
            <person name="Wangdi T."/>
            <person name="Weiand M."/>
            <person name="Wilkinson J."/>
            <person name="Wilson A."/>
            <person name="Yadav S."/>
            <person name="Young G."/>
            <person name="Yu Q."/>
            <person name="Zembek L."/>
            <person name="Zhong D."/>
            <person name="Zimmer A."/>
            <person name="Zwirko Z."/>
            <person name="Jaffe D.B."/>
            <person name="Alvarez P."/>
            <person name="Brockman W."/>
            <person name="Butler J."/>
            <person name="Chin C."/>
            <person name="Gnerre S."/>
            <person name="Grabherr M."/>
            <person name="Kleber M."/>
            <person name="Mauceli E."/>
            <person name="MacCallum I."/>
        </authorList>
    </citation>
    <scope>NUCLEOTIDE SEQUENCE [LARGE SCALE GENOMIC DNA]</scope>
    <source>
        <strain evidence="6">Tucson 14030-0811.24</strain>
    </source>
</reference>
<dbReference type="HOGENOM" id="CLU_000288_57_1_1"/>
<keyword evidence="2" id="KW-0677">Repeat</keyword>
<dbReference type="InterPro" id="IPR059122">
    <property type="entry name" value="Beta-prop_WDR5-like"/>
</dbReference>
<dbReference type="InterPro" id="IPR036322">
    <property type="entry name" value="WD40_repeat_dom_sf"/>
</dbReference>
<dbReference type="EMBL" id="CH963849">
    <property type="protein sequence ID" value="EDW74634.1"/>
    <property type="molecule type" value="Genomic_DNA"/>
</dbReference>
<dbReference type="InParanoid" id="B4MR95"/>
<evidence type="ECO:0000313" key="5">
    <source>
        <dbReference type="EMBL" id="EDW74634.1"/>
    </source>
</evidence>
<dbReference type="PhylomeDB" id="B4MR95"/>
<evidence type="ECO:0000256" key="3">
    <source>
        <dbReference type="PROSITE-ProRule" id="PRU00221"/>
    </source>
</evidence>
<dbReference type="eggNOG" id="KOG0266">
    <property type="taxonomic scope" value="Eukaryota"/>
</dbReference>
<sequence length="346" mass="38585">MDPMEMDEQQMAQVEIGDDVFKMPLPPLPPPEVKSKSHSQLPGYLLMYQLPGHNRAVTSVKFSASGNFMASASSDSSLKIWDMHAVNCNLTLTGHLMGINDVAWSPESGGSHILGSCSDDQTIRLWDSRNGQCFRTLHKHKAFVFACRFHPQGNLMASSSFDESVCLWDLRQGKCLKSVSAHWDPITSVDFNCDGSLFVTSSFDGLVRIWDTSNAQVVKSLIDDDNTPVGYVKFSPNGKYILASTLNNTLKLWNFQKPKCLRIYQGHKNEMYCLSSNFSVTSGMWVVSGSEDKSICIWNLQTKELVQKLNTLDDMVLCTDCHPKANMIVSGALQNSHGIKIWRSSE</sequence>
<dbReference type="InterPro" id="IPR015943">
    <property type="entry name" value="WD40/YVTN_repeat-like_dom_sf"/>
</dbReference>
<feature type="domain" description="WDR5-like beta-propeller" evidence="4">
    <location>
        <begin position="50"/>
        <end position="343"/>
    </location>
</feature>
<feature type="repeat" description="WD" evidence="3">
    <location>
        <begin position="92"/>
        <end position="136"/>
    </location>
</feature>
<dbReference type="PANTHER" id="PTHR22847">
    <property type="entry name" value="WD40 REPEAT PROTEIN"/>
    <property type="match status" value="1"/>
</dbReference>
<name>B4MR95_DROWI</name>
<dbReference type="SMART" id="SM00320">
    <property type="entry name" value="WD40"/>
    <property type="match status" value="7"/>
</dbReference>
<dbReference type="PANTHER" id="PTHR22847:SF637">
    <property type="entry name" value="WD REPEAT DOMAIN 5B"/>
    <property type="match status" value="1"/>
</dbReference>
<dbReference type="STRING" id="7260.B4MR95"/>
<dbReference type="SUPFAM" id="SSF50978">
    <property type="entry name" value="WD40 repeat-like"/>
    <property type="match status" value="1"/>
</dbReference>
<dbReference type="OrthoDB" id="674604at2759"/>